<keyword evidence="2" id="KW-1185">Reference proteome</keyword>
<evidence type="ECO:0000313" key="1">
    <source>
        <dbReference type="EMBL" id="AVQ31736.1"/>
    </source>
</evidence>
<sequence>MKERKSGITYKKATRKRKKKMAELERLCRIDWRIDNNTLIKKLSISKTEFYRNFKKKADELRKINSKESLFNLSQFY</sequence>
<reference evidence="2" key="1">
    <citation type="journal article" date="2018" name="MSphere">
        <title>Fusobacterium Genomics Using MinION and Illumina Sequencing Enables Genome Completion and Correction.</title>
        <authorList>
            <person name="Todd S.M."/>
            <person name="Settlage R.E."/>
            <person name="Lahmers K.K."/>
            <person name="Slade D.J."/>
        </authorList>
    </citation>
    <scope>NUCLEOTIDE SEQUENCE [LARGE SCALE GENOMIC DNA]</scope>
    <source>
        <strain evidence="2">ATCC 27725</strain>
    </source>
</reference>
<dbReference type="GeneID" id="77468543"/>
<accession>A0ABM6U5Z4</accession>
<protein>
    <submittedName>
        <fullName evidence="1">Uncharacterized protein</fullName>
    </submittedName>
</protein>
<name>A0ABM6U5Z4_FUSVA</name>
<gene>
    <name evidence="1" type="ORF">C4N18_11120</name>
</gene>
<evidence type="ECO:0000313" key="2">
    <source>
        <dbReference type="Proteomes" id="UP000241238"/>
    </source>
</evidence>
<organism evidence="1 2">
    <name type="scientific">Fusobacterium varium ATCC 27725</name>
    <dbReference type="NCBI Taxonomy" id="469618"/>
    <lineage>
        <taxon>Bacteria</taxon>
        <taxon>Fusobacteriati</taxon>
        <taxon>Fusobacteriota</taxon>
        <taxon>Fusobacteriia</taxon>
        <taxon>Fusobacteriales</taxon>
        <taxon>Fusobacteriaceae</taxon>
        <taxon>Fusobacterium</taxon>
    </lineage>
</organism>
<proteinExistence type="predicted"/>
<dbReference type="Proteomes" id="UP000241238">
    <property type="component" value="Chromosome"/>
</dbReference>
<dbReference type="RefSeq" id="WP_005948082.1">
    <property type="nucleotide sequence ID" value="NZ_CP028103.1"/>
</dbReference>
<dbReference type="EMBL" id="CP028103">
    <property type="protein sequence ID" value="AVQ31736.1"/>
    <property type="molecule type" value="Genomic_DNA"/>
</dbReference>